<dbReference type="AlphaFoldDB" id="A0A0D2NX42"/>
<gene>
    <name evidence="1" type="ORF">HYPSUDRAFT_55711</name>
</gene>
<keyword evidence="2" id="KW-1185">Reference proteome</keyword>
<sequence length="180" mass="19805">MTSKLSDHTLRSMGALMDAIGFAGTRPSTVEEMVEAAVKCLEERALDGKDISKDLAAVEKVDQNHWEGEYDSDPEGFDKDVRRRLNKMEDMTSRLTKQYLKDICKQLHFYGRGGTNADLAAEIVAVVTYKAKEGSKLKREYSIVKGMYSMCYGCCGDDSGLEAGSDGADSEGDEVGDDDF</sequence>
<dbReference type="EMBL" id="KN817561">
    <property type="protein sequence ID" value="KJA21056.1"/>
    <property type="molecule type" value="Genomic_DNA"/>
</dbReference>
<protein>
    <submittedName>
        <fullName evidence="1">Uncharacterized protein</fullName>
    </submittedName>
</protein>
<name>A0A0D2NX42_HYPSF</name>
<evidence type="ECO:0000313" key="2">
    <source>
        <dbReference type="Proteomes" id="UP000054270"/>
    </source>
</evidence>
<dbReference type="Proteomes" id="UP000054270">
    <property type="component" value="Unassembled WGS sequence"/>
</dbReference>
<evidence type="ECO:0000313" key="1">
    <source>
        <dbReference type="EMBL" id="KJA21056.1"/>
    </source>
</evidence>
<reference evidence="2" key="1">
    <citation type="submission" date="2014-04" db="EMBL/GenBank/DDBJ databases">
        <title>Evolutionary Origins and Diversification of the Mycorrhizal Mutualists.</title>
        <authorList>
            <consortium name="DOE Joint Genome Institute"/>
            <consortium name="Mycorrhizal Genomics Consortium"/>
            <person name="Kohler A."/>
            <person name="Kuo A."/>
            <person name="Nagy L.G."/>
            <person name="Floudas D."/>
            <person name="Copeland A."/>
            <person name="Barry K.W."/>
            <person name="Cichocki N."/>
            <person name="Veneault-Fourrey C."/>
            <person name="LaButti K."/>
            <person name="Lindquist E.A."/>
            <person name="Lipzen A."/>
            <person name="Lundell T."/>
            <person name="Morin E."/>
            <person name="Murat C."/>
            <person name="Riley R."/>
            <person name="Ohm R."/>
            <person name="Sun H."/>
            <person name="Tunlid A."/>
            <person name="Henrissat B."/>
            <person name="Grigoriev I.V."/>
            <person name="Hibbett D.S."/>
            <person name="Martin F."/>
        </authorList>
    </citation>
    <scope>NUCLEOTIDE SEQUENCE [LARGE SCALE GENOMIC DNA]</scope>
    <source>
        <strain evidence="2">FD-334 SS-4</strain>
    </source>
</reference>
<accession>A0A0D2NX42</accession>
<proteinExistence type="predicted"/>
<dbReference type="OrthoDB" id="3044400at2759"/>
<organism evidence="1 2">
    <name type="scientific">Hypholoma sublateritium (strain FD-334 SS-4)</name>
    <dbReference type="NCBI Taxonomy" id="945553"/>
    <lineage>
        <taxon>Eukaryota</taxon>
        <taxon>Fungi</taxon>
        <taxon>Dikarya</taxon>
        <taxon>Basidiomycota</taxon>
        <taxon>Agaricomycotina</taxon>
        <taxon>Agaricomycetes</taxon>
        <taxon>Agaricomycetidae</taxon>
        <taxon>Agaricales</taxon>
        <taxon>Agaricineae</taxon>
        <taxon>Strophariaceae</taxon>
        <taxon>Hypholoma</taxon>
    </lineage>
</organism>